<keyword evidence="8" id="KW-0325">Glycoprotein</keyword>
<keyword evidence="6 10" id="KW-0378">Hydrolase</keyword>
<comment type="subcellular location">
    <subcellularLocation>
        <location evidence="2">Endomembrane system</location>
    </subcellularLocation>
</comment>
<dbReference type="InterPro" id="IPR005198">
    <property type="entry name" value="Glyco_hydro_76"/>
</dbReference>
<comment type="caution">
    <text evidence="12">The sequence shown here is derived from an EMBL/GenBank/DDBJ whole genome shotgun (WGS) entry which is preliminary data.</text>
</comment>
<dbReference type="GeneID" id="70125465"/>
<evidence type="ECO:0000256" key="10">
    <source>
        <dbReference type="PIRNR" id="PIRNR016302"/>
    </source>
</evidence>
<keyword evidence="9 10" id="KW-0326">Glycosidase</keyword>
<dbReference type="GO" id="GO:0008496">
    <property type="term" value="F:mannan endo-1,6-alpha-mannosidase activity"/>
    <property type="evidence" value="ECO:0007669"/>
    <property type="project" value="UniProtKB-UniRule"/>
</dbReference>
<protein>
    <recommendedName>
        <fullName evidence="4 10">Mannan endo-1,6-alpha-mannosidase</fullName>
        <ecNumber evidence="4 10">3.2.1.101</ecNumber>
    </recommendedName>
</protein>
<dbReference type="AlphaFoldDB" id="A0A9P8UD85"/>
<proteinExistence type="inferred from homology"/>
<evidence type="ECO:0000256" key="7">
    <source>
        <dbReference type="ARBA" id="ARBA00023136"/>
    </source>
</evidence>
<dbReference type="GO" id="GO:0016052">
    <property type="term" value="P:carbohydrate catabolic process"/>
    <property type="evidence" value="ECO:0007669"/>
    <property type="project" value="InterPro"/>
</dbReference>
<keyword evidence="13" id="KW-1185">Reference proteome</keyword>
<dbReference type="OrthoDB" id="9984024at2759"/>
<gene>
    <name evidence="12" type="ORF">BKA67DRAFT_384359</name>
</gene>
<evidence type="ECO:0000256" key="2">
    <source>
        <dbReference type="ARBA" id="ARBA00004308"/>
    </source>
</evidence>
<feature type="compositionally biased region" description="Gly residues" evidence="11">
    <location>
        <begin position="384"/>
        <end position="399"/>
    </location>
</feature>
<evidence type="ECO:0000256" key="1">
    <source>
        <dbReference type="ARBA" id="ARBA00001452"/>
    </source>
</evidence>
<dbReference type="EC" id="3.2.1.101" evidence="4 10"/>
<dbReference type="SUPFAM" id="SSF48208">
    <property type="entry name" value="Six-hairpin glycosidases"/>
    <property type="match status" value="1"/>
</dbReference>
<evidence type="ECO:0000256" key="4">
    <source>
        <dbReference type="ARBA" id="ARBA00012350"/>
    </source>
</evidence>
<evidence type="ECO:0000256" key="5">
    <source>
        <dbReference type="ARBA" id="ARBA00022729"/>
    </source>
</evidence>
<dbReference type="EMBL" id="JAGPXC010000008">
    <property type="protein sequence ID" value="KAH6647332.1"/>
    <property type="molecule type" value="Genomic_DNA"/>
</dbReference>
<dbReference type="InterPro" id="IPR008928">
    <property type="entry name" value="6-hairpin_glycosidase_sf"/>
</dbReference>
<dbReference type="PANTHER" id="PTHR12145:SF36">
    <property type="entry name" value="MANNAN ENDO-1,6-ALPHA-MANNOSIDASE DCW1"/>
    <property type="match status" value="1"/>
</dbReference>
<keyword evidence="5" id="KW-0732">Signal</keyword>
<dbReference type="Pfam" id="PF03663">
    <property type="entry name" value="Glyco_hydro_76"/>
    <property type="match status" value="1"/>
</dbReference>
<evidence type="ECO:0000256" key="8">
    <source>
        <dbReference type="ARBA" id="ARBA00023180"/>
    </source>
</evidence>
<dbReference type="RefSeq" id="XP_045953844.1">
    <property type="nucleotide sequence ID" value="XM_046096573.1"/>
</dbReference>
<keyword evidence="7" id="KW-0472">Membrane</keyword>
<feature type="region of interest" description="Disordered" evidence="11">
    <location>
        <begin position="369"/>
        <end position="399"/>
    </location>
</feature>
<evidence type="ECO:0000256" key="11">
    <source>
        <dbReference type="SAM" id="MobiDB-lite"/>
    </source>
</evidence>
<comment type="similarity">
    <text evidence="3 10">Belongs to the glycosyl hydrolase 76 family.</text>
</comment>
<dbReference type="GO" id="GO:0012505">
    <property type="term" value="C:endomembrane system"/>
    <property type="evidence" value="ECO:0007669"/>
    <property type="project" value="UniProtKB-SubCell"/>
</dbReference>
<dbReference type="FunFam" id="1.50.10.20:FF:000006">
    <property type="entry name" value="Mannan endo-1,6-alpha-mannosidase"/>
    <property type="match status" value="1"/>
</dbReference>
<accession>A0A9P8UD85</accession>
<sequence>MQAAAALVAEDLLSFYDGDKPGGVPGIFGSAPPAGDYYWWTGSLLWSTLLDYRSRTGNTTYDDTILEGLQWQVGSDNDFMPANWTASEGNDDQSFWAQAALLADETGFVDPPSGDAQWLALAQTVFDVQSVEGRHVSEGNCSGALRWQIYTFNNGYSYVNTASNAGFFSIGAQLAVLTKNDTYGDEAAKTYDILSKIGLVSDDFNVYDGLQADACNAINRVQFSYAAGVLLQGSAYMYNYTNDDIWKTRVDGLVDRTLELFFPKGIATEIACEDSESCTSDMLFYKGILHRSLAYTMKLAPHTTETILPVLKTSAAAAVLTCTGGDNKRMCGFTWADGKFDNSSAAAQTSVLSALVSVLQSYVEVNTTGSGGGNSGNSTSTTGSSGGSDGASGSGNSTGSGGSSIGTNIGVSFSVLVGGLLVAGFLG</sequence>
<reference evidence="12" key="1">
    <citation type="journal article" date="2021" name="Nat. Commun.">
        <title>Genetic determinants of endophytism in the Arabidopsis root mycobiome.</title>
        <authorList>
            <person name="Mesny F."/>
            <person name="Miyauchi S."/>
            <person name="Thiergart T."/>
            <person name="Pickel B."/>
            <person name="Atanasova L."/>
            <person name="Karlsson M."/>
            <person name="Huettel B."/>
            <person name="Barry K.W."/>
            <person name="Haridas S."/>
            <person name="Chen C."/>
            <person name="Bauer D."/>
            <person name="Andreopoulos W."/>
            <person name="Pangilinan J."/>
            <person name="LaButti K."/>
            <person name="Riley R."/>
            <person name="Lipzen A."/>
            <person name="Clum A."/>
            <person name="Drula E."/>
            <person name="Henrissat B."/>
            <person name="Kohler A."/>
            <person name="Grigoriev I.V."/>
            <person name="Martin F.M."/>
            <person name="Hacquard S."/>
        </authorList>
    </citation>
    <scope>NUCLEOTIDE SEQUENCE</scope>
    <source>
        <strain evidence="12">MPI-SDFR-AT-0073</strain>
    </source>
</reference>
<dbReference type="InterPro" id="IPR014480">
    <property type="entry name" value="Mannan-1_6-alpha_mannosidase"/>
</dbReference>
<organism evidence="12 13">
    <name type="scientific">Truncatella angustata</name>
    <dbReference type="NCBI Taxonomy" id="152316"/>
    <lineage>
        <taxon>Eukaryota</taxon>
        <taxon>Fungi</taxon>
        <taxon>Dikarya</taxon>
        <taxon>Ascomycota</taxon>
        <taxon>Pezizomycotina</taxon>
        <taxon>Sordariomycetes</taxon>
        <taxon>Xylariomycetidae</taxon>
        <taxon>Amphisphaeriales</taxon>
        <taxon>Sporocadaceae</taxon>
        <taxon>Truncatella</taxon>
    </lineage>
</organism>
<dbReference type="Proteomes" id="UP000758603">
    <property type="component" value="Unassembled WGS sequence"/>
</dbReference>
<evidence type="ECO:0000256" key="3">
    <source>
        <dbReference type="ARBA" id="ARBA00009699"/>
    </source>
</evidence>
<dbReference type="PIRSF" id="PIRSF016302">
    <property type="entry name" value="Man_a_manosd"/>
    <property type="match status" value="1"/>
</dbReference>
<dbReference type="Gene3D" id="1.50.10.20">
    <property type="match status" value="1"/>
</dbReference>
<dbReference type="GO" id="GO:0009272">
    <property type="term" value="P:fungal-type cell wall biogenesis"/>
    <property type="evidence" value="ECO:0007669"/>
    <property type="project" value="TreeGrafter"/>
</dbReference>
<comment type="catalytic activity">
    <reaction evidence="1 10">
        <text>Random hydrolysis of (1-&gt;6)-alpha-D-mannosidic linkages in unbranched (1-&gt;6)-mannans.</text>
        <dbReference type="EC" id="3.2.1.101"/>
    </reaction>
</comment>
<evidence type="ECO:0000313" key="13">
    <source>
        <dbReference type="Proteomes" id="UP000758603"/>
    </source>
</evidence>
<name>A0A9P8UD85_9PEZI</name>
<evidence type="ECO:0000313" key="12">
    <source>
        <dbReference type="EMBL" id="KAH6647332.1"/>
    </source>
</evidence>
<evidence type="ECO:0000256" key="6">
    <source>
        <dbReference type="ARBA" id="ARBA00022801"/>
    </source>
</evidence>
<evidence type="ECO:0000256" key="9">
    <source>
        <dbReference type="ARBA" id="ARBA00023295"/>
    </source>
</evidence>
<dbReference type="PANTHER" id="PTHR12145">
    <property type="entry name" value="MANNAN ENDO-1,6-ALPHA-MANNOSIDASE DCW1"/>
    <property type="match status" value="1"/>
</dbReference>